<feature type="region of interest" description="Disordered" evidence="1">
    <location>
        <begin position="170"/>
        <end position="190"/>
    </location>
</feature>
<proteinExistence type="predicted"/>
<keyword evidence="2" id="KW-0732">Signal</keyword>
<evidence type="ECO:0000313" key="3">
    <source>
        <dbReference type="EMBL" id="CAE0372150.1"/>
    </source>
</evidence>
<sequence>MIMLKRCMLCLFFCDLSLAFLVSSKIKLLHGTRLQLRSELNFNDIVDQGFLLEHIAWTFVTSSVVALHKKMLTEFERMTKRIERNEALIDMYGEAVSKMQLNKGLAHHGLPFPILFFKYEPSPVDQNGNPVSKFGTLLAIDQYGNVQTSDGPFGSLRRSDWQGVVDSAAISPIPSEALPPSSSSPESSSS</sequence>
<dbReference type="EMBL" id="HBIJ01019768">
    <property type="protein sequence ID" value="CAE0372150.1"/>
    <property type="molecule type" value="Transcribed_RNA"/>
</dbReference>
<protein>
    <submittedName>
        <fullName evidence="3">Uncharacterized protein</fullName>
    </submittedName>
</protein>
<dbReference type="AlphaFoldDB" id="A0A7S3NJL2"/>
<gene>
    <name evidence="3" type="ORF">ALAG00032_LOCUS12933</name>
</gene>
<evidence type="ECO:0000256" key="1">
    <source>
        <dbReference type="SAM" id="MobiDB-lite"/>
    </source>
</evidence>
<feature type="signal peptide" evidence="2">
    <location>
        <begin position="1"/>
        <end position="19"/>
    </location>
</feature>
<organism evidence="3">
    <name type="scientific">Aureoumbra lagunensis</name>
    <dbReference type="NCBI Taxonomy" id="44058"/>
    <lineage>
        <taxon>Eukaryota</taxon>
        <taxon>Sar</taxon>
        <taxon>Stramenopiles</taxon>
        <taxon>Ochrophyta</taxon>
        <taxon>Pelagophyceae</taxon>
        <taxon>Pelagomonadales</taxon>
        <taxon>Aureoumbra</taxon>
    </lineage>
</organism>
<name>A0A7S3NJL2_9STRA</name>
<feature type="chain" id="PRO_5030900847" evidence="2">
    <location>
        <begin position="20"/>
        <end position="190"/>
    </location>
</feature>
<evidence type="ECO:0000256" key="2">
    <source>
        <dbReference type="SAM" id="SignalP"/>
    </source>
</evidence>
<accession>A0A7S3NJL2</accession>
<reference evidence="3" key="1">
    <citation type="submission" date="2021-01" db="EMBL/GenBank/DDBJ databases">
        <authorList>
            <person name="Corre E."/>
            <person name="Pelletier E."/>
            <person name="Niang G."/>
            <person name="Scheremetjew M."/>
            <person name="Finn R."/>
            <person name="Kale V."/>
            <person name="Holt S."/>
            <person name="Cochrane G."/>
            <person name="Meng A."/>
            <person name="Brown T."/>
            <person name="Cohen L."/>
        </authorList>
    </citation>
    <scope>NUCLEOTIDE SEQUENCE</scope>
    <source>
        <strain evidence="3">CCMP1510</strain>
    </source>
</reference>